<dbReference type="Pfam" id="PF00610">
    <property type="entry name" value="DEP"/>
    <property type="match status" value="1"/>
</dbReference>
<feature type="domain" description="DEP" evidence="1">
    <location>
        <begin position="41"/>
        <end position="131"/>
    </location>
</feature>
<evidence type="ECO:0000259" key="1">
    <source>
        <dbReference type="PROSITE" id="PS50186"/>
    </source>
</evidence>
<dbReference type="InterPro" id="IPR000591">
    <property type="entry name" value="DEP_dom"/>
</dbReference>
<dbReference type="GeneTree" id="ENSGT00950000182976"/>
<dbReference type="SMART" id="SM00049">
    <property type="entry name" value="DEP"/>
    <property type="match status" value="1"/>
</dbReference>
<dbReference type="Proteomes" id="UP000694569">
    <property type="component" value="Unplaced"/>
</dbReference>
<evidence type="ECO:0000313" key="3">
    <source>
        <dbReference type="Proteomes" id="UP000694569"/>
    </source>
</evidence>
<dbReference type="AlphaFoldDB" id="A0A8C5N2P4"/>
<dbReference type="CDD" id="cd04405">
    <property type="entry name" value="RhoGAP_BRCC3-like"/>
    <property type="match status" value="1"/>
</dbReference>
<dbReference type="InterPro" id="IPR036390">
    <property type="entry name" value="WH_DNA-bd_sf"/>
</dbReference>
<reference evidence="2" key="2">
    <citation type="submission" date="2025-09" db="UniProtKB">
        <authorList>
            <consortium name="Ensembl"/>
        </authorList>
    </citation>
    <scope>IDENTIFICATION</scope>
</reference>
<proteinExistence type="predicted"/>
<name>A0A8C5N2P4_9ANUR</name>
<dbReference type="GO" id="GO:0035556">
    <property type="term" value="P:intracellular signal transduction"/>
    <property type="evidence" value="ECO:0007669"/>
    <property type="project" value="InterPro"/>
</dbReference>
<evidence type="ECO:0000313" key="2">
    <source>
        <dbReference type="Ensembl" id="ENSLLEP00000021355.1"/>
    </source>
</evidence>
<dbReference type="PANTHER" id="PTHR16206">
    <property type="entry name" value="DEP DOMAIN-CONTAINING"/>
    <property type="match status" value="1"/>
</dbReference>
<dbReference type="OrthoDB" id="276323at2759"/>
<dbReference type="PROSITE" id="PS50186">
    <property type="entry name" value="DEP"/>
    <property type="match status" value="1"/>
</dbReference>
<accession>A0A8C5N2P4</accession>
<dbReference type="InterPro" id="IPR036388">
    <property type="entry name" value="WH-like_DNA-bd_sf"/>
</dbReference>
<protein>
    <submittedName>
        <fullName evidence="2">DEP domain containing 4</fullName>
    </submittedName>
</protein>
<sequence length="511" mass="59540">MAADLTPRFRRIRSMGELRVRRRGHGPFQATRLWNSIIQALKRDVDVKNRRQHLRNYSSCFTGADAVDVVLCHLMQNMYLSSHDISRNKGVQLCQALMDHKVFVPVCSKLFKSESDLVFEDSNSHFYRFIESKNSENNSGKERLSRSGHASTIYNPSALDTANEKLNQLLHGICDHPNAHENPALNKPASTVSQKDIENVWKQQVMVRLLQLIHIPVLEDILEPPVKTEHKTHFSDLVVSNTFLDREILQTLHLPKLDRWLASAVECLEYFPDQEIVMLSQQLPPSNNPNEDLDLYKKMLYEVIAKYYTQERELFFDSRLLKILLAIVELLECSKQSQALEAIQLFLRLLEPNAREELRRLVTFMAMAADTRHCKLQKQFDNKSVVSRTLTKVLLPNPAMSRAQSEQFVVFLLENYHELFKTPLALLDLISTKLRSLHNGDDPDAFSGFTFCHRSTLDEFEKQRFYYTDKELQHLIEMISRHQPFPEKKKKKMMKDFQKYHPASVNKRFLI</sequence>
<dbReference type="Ensembl" id="ENSLLET00000022179.1">
    <property type="protein sequence ID" value="ENSLLEP00000021355.1"/>
    <property type="gene ID" value="ENSLLEG00000013520.1"/>
</dbReference>
<organism evidence="2 3">
    <name type="scientific">Leptobrachium leishanense</name>
    <name type="common">Leishan spiny toad</name>
    <dbReference type="NCBI Taxonomy" id="445787"/>
    <lineage>
        <taxon>Eukaryota</taxon>
        <taxon>Metazoa</taxon>
        <taxon>Chordata</taxon>
        <taxon>Craniata</taxon>
        <taxon>Vertebrata</taxon>
        <taxon>Euteleostomi</taxon>
        <taxon>Amphibia</taxon>
        <taxon>Batrachia</taxon>
        <taxon>Anura</taxon>
        <taxon>Pelobatoidea</taxon>
        <taxon>Megophryidae</taxon>
        <taxon>Leptobrachium</taxon>
    </lineage>
</organism>
<reference evidence="2" key="1">
    <citation type="submission" date="2025-08" db="UniProtKB">
        <authorList>
            <consortium name="Ensembl"/>
        </authorList>
    </citation>
    <scope>IDENTIFICATION</scope>
</reference>
<dbReference type="PANTHER" id="PTHR16206:SF10">
    <property type="entry name" value="DEP DOMAIN-CONTAINING PROTEIN 4"/>
    <property type="match status" value="1"/>
</dbReference>
<dbReference type="SUPFAM" id="SSF46785">
    <property type="entry name" value="Winged helix' DNA-binding domain"/>
    <property type="match status" value="1"/>
</dbReference>
<gene>
    <name evidence="2" type="primary">DEPDC4</name>
</gene>
<keyword evidence="3" id="KW-1185">Reference proteome</keyword>
<dbReference type="Gene3D" id="1.10.10.10">
    <property type="entry name" value="Winged helix-like DNA-binding domain superfamily/Winged helix DNA-binding domain"/>
    <property type="match status" value="1"/>
</dbReference>